<dbReference type="GO" id="GO:0042761">
    <property type="term" value="P:very long-chain fatty acid biosynthetic process"/>
    <property type="evidence" value="ECO:0007669"/>
    <property type="project" value="TreeGrafter"/>
</dbReference>
<keyword evidence="6 14" id="KW-0812">Transmembrane</keyword>
<proteinExistence type="inferred from homology"/>
<dbReference type="GO" id="GO:0030148">
    <property type="term" value="P:sphingolipid biosynthetic process"/>
    <property type="evidence" value="ECO:0007669"/>
    <property type="project" value="TreeGrafter"/>
</dbReference>
<keyword evidence="12" id="KW-0456">Lyase</keyword>
<comment type="similarity">
    <text evidence="3">Belongs to the very long-chain fatty acids dehydratase HACD family.</text>
</comment>
<evidence type="ECO:0000256" key="13">
    <source>
        <dbReference type="ARBA" id="ARBA00036671"/>
    </source>
</evidence>
<dbReference type="PANTHER" id="PTHR11035">
    <property type="entry name" value="VERY-LONG-CHAIN (3R)-3-HYDROXYACYL-COA DEHYDRATASE"/>
    <property type="match status" value="1"/>
</dbReference>
<evidence type="ECO:0000256" key="3">
    <source>
        <dbReference type="ARBA" id="ARBA00007811"/>
    </source>
</evidence>
<comment type="pathway">
    <text evidence="2">Lipid metabolism; fatty acid biosynthesis.</text>
</comment>
<dbReference type="GO" id="GO:0030497">
    <property type="term" value="P:fatty acid elongation"/>
    <property type="evidence" value="ECO:0007669"/>
    <property type="project" value="TreeGrafter"/>
</dbReference>
<evidence type="ECO:0000256" key="8">
    <source>
        <dbReference type="ARBA" id="ARBA00022989"/>
    </source>
</evidence>
<feature type="transmembrane region" description="Helical" evidence="14">
    <location>
        <begin position="122"/>
        <end position="144"/>
    </location>
</feature>
<evidence type="ECO:0000256" key="12">
    <source>
        <dbReference type="ARBA" id="ARBA00023239"/>
    </source>
</evidence>
<reference evidence="15" key="1">
    <citation type="submission" date="2023-06" db="EMBL/GenBank/DDBJ databases">
        <authorList>
            <person name="Kurt Z."/>
        </authorList>
    </citation>
    <scope>NUCLEOTIDE SEQUENCE</scope>
</reference>
<comment type="catalytic activity">
    <reaction evidence="13">
        <text>a very-long-chain (3R)-3-hydroxyacyl-CoA = a very-long-chain (2E)-enoyl-CoA + H2O</text>
        <dbReference type="Rhea" id="RHEA:45812"/>
        <dbReference type="ChEBI" id="CHEBI:15377"/>
        <dbReference type="ChEBI" id="CHEBI:83728"/>
        <dbReference type="ChEBI" id="CHEBI:85440"/>
        <dbReference type="EC" id="4.2.1.134"/>
    </reaction>
</comment>
<dbReference type="AlphaFoldDB" id="A0AA86QRG6"/>
<dbReference type="GO" id="GO:0005789">
    <property type="term" value="C:endoplasmic reticulum membrane"/>
    <property type="evidence" value="ECO:0007669"/>
    <property type="project" value="TreeGrafter"/>
</dbReference>
<evidence type="ECO:0000256" key="7">
    <source>
        <dbReference type="ARBA" id="ARBA00022832"/>
    </source>
</evidence>
<organism evidence="15">
    <name type="scientific">Hexamita inflata</name>
    <dbReference type="NCBI Taxonomy" id="28002"/>
    <lineage>
        <taxon>Eukaryota</taxon>
        <taxon>Metamonada</taxon>
        <taxon>Diplomonadida</taxon>
        <taxon>Hexamitidae</taxon>
        <taxon>Hexamitinae</taxon>
        <taxon>Hexamita</taxon>
    </lineage>
</organism>
<keyword evidence="8 14" id="KW-1133">Transmembrane helix</keyword>
<feature type="transmembrane region" description="Helical" evidence="14">
    <location>
        <begin position="36"/>
        <end position="55"/>
    </location>
</feature>
<comment type="caution">
    <text evidence="15">The sequence shown here is derived from an EMBL/GenBank/DDBJ whole genome shotgun (WGS) entry which is preliminary data.</text>
</comment>
<dbReference type="PANTHER" id="PTHR11035:SF3">
    <property type="entry name" value="VERY-LONG-CHAIN (3R)-3-HYDROXYACYL-COA DEHYDRATASE"/>
    <property type="match status" value="1"/>
</dbReference>
<evidence type="ECO:0000256" key="4">
    <source>
        <dbReference type="ARBA" id="ARBA00013122"/>
    </source>
</evidence>
<evidence type="ECO:0000256" key="14">
    <source>
        <dbReference type="SAM" id="Phobius"/>
    </source>
</evidence>
<evidence type="ECO:0000313" key="16">
    <source>
        <dbReference type="EMBL" id="CAL6051541.1"/>
    </source>
</evidence>
<dbReference type="EC" id="4.2.1.134" evidence="4"/>
<keyword evidence="17" id="KW-1185">Reference proteome</keyword>
<evidence type="ECO:0000256" key="2">
    <source>
        <dbReference type="ARBA" id="ARBA00005194"/>
    </source>
</evidence>
<keyword evidence="11" id="KW-0275">Fatty acid biosynthesis</keyword>
<evidence type="ECO:0000256" key="9">
    <source>
        <dbReference type="ARBA" id="ARBA00023098"/>
    </source>
</evidence>
<dbReference type="InterPro" id="IPR007482">
    <property type="entry name" value="Tyr_Pase-like_PTPLA"/>
</dbReference>
<evidence type="ECO:0000256" key="6">
    <source>
        <dbReference type="ARBA" id="ARBA00022692"/>
    </source>
</evidence>
<keyword evidence="10 14" id="KW-0472">Membrane</keyword>
<evidence type="ECO:0000256" key="10">
    <source>
        <dbReference type="ARBA" id="ARBA00023136"/>
    </source>
</evidence>
<gene>
    <name evidence="15" type="ORF">HINF_LOCUS44320</name>
    <name evidence="16" type="ORF">HINF_LOCUS44421</name>
</gene>
<evidence type="ECO:0000313" key="17">
    <source>
        <dbReference type="Proteomes" id="UP001642409"/>
    </source>
</evidence>
<sequence length="196" mass="23363">MGVYINLYNFLQLVMWAVGLAALPYCYYNNMRNELLQYYIIIQSVMVLDILHVILKLVKGQILSTTLQIFSRVYVAWVILPNQLLHNNFNIWNVCMFTAWSLAEITRYGFYLRKNSSLIKWFRYSMFIVLYPLGVFAGEVPLIYQHYVQFKWVGELVLLIAYIPLLPYMFIHMLKQRSKSLKGKKEKKEKKEHTKE</sequence>
<evidence type="ECO:0000256" key="5">
    <source>
        <dbReference type="ARBA" id="ARBA00022516"/>
    </source>
</evidence>
<comment type="subcellular location">
    <subcellularLocation>
        <location evidence="1">Membrane</location>
        <topology evidence="1">Multi-pass membrane protein</topology>
    </subcellularLocation>
</comment>
<accession>A0AA86QRG6</accession>
<evidence type="ECO:0000256" key="11">
    <source>
        <dbReference type="ARBA" id="ARBA00023160"/>
    </source>
</evidence>
<keyword evidence="9" id="KW-0443">Lipid metabolism</keyword>
<dbReference type="Proteomes" id="UP001642409">
    <property type="component" value="Unassembled WGS sequence"/>
</dbReference>
<dbReference type="GO" id="GO:0102158">
    <property type="term" value="F:very-long-chain (3R)-3-hydroxyacyl-CoA dehydratase activity"/>
    <property type="evidence" value="ECO:0007669"/>
    <property type="project" value="UniProtKB-EC"/>
</dbReference>
<protein>
    <recommendedName>
        <fullName evidence="4">very-long-chain (3R)-3-hydroxyacyl-CoA dehydratase</fullName>
        <ecNumber evidence="4">4.2.1.134</ecNumber>
    </recommendedName>
</protein>
<name>A0AA86QRG6_9EUKA</name>
<feature type="transmembrane region" description="Helical" evidence="14">
    <location>
        <begin position="156"/>
        <end position="174"/>
    </location>
</feature>
<keyword evidence="7" id="KW-0276">Fatty acid metabolism</keyword>
<keyword evidence="5" id="KW-0444">Lipid biosynthesis</keyword>
<feature type="transmembrane region" description="Helical" evidence="14">
    <location>
        <begin position="7"/>
        <end position="30"/>
    </location>
</feature>
<dbReference type="EMBL" id="CAXDID020000188">
    <property type="protein sequence ID" value="CAL6051541.1"/>
    <property type="molecule type" value="Genomic_DNA"/>
</dbReference>
<dbReference type="EMBL" id="CATOUU010000878">
    <property type="protein sequence ID" value="CAI9956675.1"/>
    <property type="molecule type" value="Genomic_DNA"/>
</dbReference>
<evidence type="ECO:0000313" key="15">
    <source>
        <dbReference type="EMBL" id="CAI9956675.1"/>
    </source>
</evidence>
<dbReference type="Pfam" id="PF04387">
    <property type="entry name" value="PTPLA"/>
    <property type="match status" value="1"/>
</dbReference>
<feature type="transmembrane region" description="Helical" evidence="14">
    <location>
        <begin position="91"/>
        <end position="110"/>
    </location>
</feature>
<reference evidence="16 17" key="2">
    <citation type="submission" date="2024-07" db="EMBL/GenBank/DDBJ databases">
        <authorList>
            <person name="Akdeniz Z."/>
        </authorList>
    </citation>
    <scope>NUCLEOTIDE SEQUENCE [LARGE SCALE GENOMIC DNA]</scope>
</reference>
<evidence type="ECO:0000256" key="1">
    <source>
        <dbReference type="ARBA" id="ARBA00004141"/>
    </source>
</evidence>